<evidence type="ECO:0000313" key="2">
    <source>
        <dbReference type="Proteomes" id="UP000053573"/>
    </source>
</evidence>
<comment type="caution">
    <text evidence="1">The sequence shown here is derived from an EMBL/GenBank/DDBJ whole genome shotgun (WGS) entry which is preliminary data.</text>
</comment>
<name>A0A0H1BB22_9EURO</name>
<feature type="non-terminal residue" evidence="1">
    <location>
        <position position="1"/>
    </location>
</feature>
<protein>
    <submittedName>
        <fullName evidence="1">Uncharacterized protein</fullName>
    </submittedName>
</protein>
<keyword evidence="2" id="KW-1185">Reference proteome</keyword>
<sequence>CGALGRSNTKQLFLKYHIRPDDGLCVEQQRWVLIQLGQGSVQYVPWALRHPSSARAGSESLKAPSDWRAP</sequence>
<organism evidence="1 2">
    <name type="scientific">Blastomyces silverae</name>
    <dbReference type="NCBI Taxonomy" id="2060906"/>
    <lineage>
        <taxon>Eukaryota</taxon>
        <taxon>Fungi</taxon>
        <taxon>Dikarya</taxon>
        <taxon>Ascomycota</taxon>
        <taxon>Pezizomycotina</taxon>
        <taxon>Eurotiomycetes</taxon>
        <taxon>Eurotiomycetidae</taxon>
        <taxon>Onygenales</taxon>
        <taxon>Ajellomycetaceae</taxon>
        <taxon>Blastomyces</taxon>
    </lineage>
</organism>
<dbReference type="EMBL" id="LDEV01002551">
    <property type="protein sequence ID" value="KLJ08659.1"/>
    <property type="molecule type" value="Genomic_DNA"/>
</dbReference>
<dbReference type="Proteomes" id="UP000053573">
    <property type="component" value="Unassembled WGS sequence"/>
</dbReference>
<accession>A0A0H1BB22</accession>
<reference evidence="2" key="1">
    <citation type="journal article" date="2015" name="PLoS Genet.">
        <title>The dynamic genome and transcriptome of the human fungal pathogen Blastomyces and close relative Emmonsia.</title>
        <authorList>
            <person name="Munoz J.F."/>
            <person name="Gauthier G.M."/>
            <person name="Desjardins C.A."/>
            <person name="Gallo J.E."/>
            <person name="Holder J."/>
            <person name="Sullivan T.D."/>
            <person name="Marty A.J."/>
            <person name="Carmen J.C."/>
            <person name="Chen Z."/>
            <person name="Ding L."/>
            <person name="Gujja S."/>
            <person name="Magrini V."/>
            <person name="Misas E."/>
            <person name="Mitreva M."/>
            <person name="Priest M."/>
            <person name="Saif S."/>
            <person name="Whiston E.A."/>
            <person name="Young S."/>
            <person name="Zeng Q."/>
            <person name="Goldman W.E."/>
            <person name="Mardis E.R."/>
            <person name="Taylor J.W."/>
            <person name="McEwen J.G."/>
            <person name="Clay O.K."/>
            <person name="Klein B.S."/>
            <person name="Cuomo C.A."/>
        </authorList>
    </citation>
    <scope>NUCLEOTIDE SEQUENCE [LARGE SCALE GENOMIC DNA]</scope>
    <source>
        <strain evidence="2">UAMH 139</strain>
    </source>
</reference>
<gene>
    <name evidence="1" type="ORF">EMPG_15898</name>
</gene>
<evidence type="ECO:0000313" key="1">
    <source>
        <dbReference type="EMBL" id="KLJ08659.1"/>
    </source>
</evidence>
<proteinExistence type="predicted"/>
<dbReference type="AlphaFoldDB" id="A0A0H1BB22"/>